<accession>A0ACC2K8Y5</accession>
<comment type="caution">
    <text evidence="1">The sequence shown here is derived from an EMBL/GenBank/DDBJ whole genome shotgun (WGS) entry which is preliminary data.</text>
</comment>
<sequence length="2172" mass="240089">MDNSWQQMKCSSTWPSQPSLTPPPPPLQLPSSSAYRNQMDVNVGHHLHPYIAQRACLLERAIVPEPLVFSTLNLGSYKSDKPEVGNSFLALLSGPSQQLEPDFQQLLNPKAPVSKLPLHNANFEVSSNGFGVPGTRIAPFPHLLNGESIGSAVEFCPDITSRLLPASSYGGVAILRGNLDSPNLNLHGTGADSAKQVLQRSVHRNDMEMEVSSLRLGRLAGAGFTNGNQHHTTNIQTSLKLPSEVESASLVLPSSFARGKPRVFCSGTSGDMLFSDTGFLGVVCSCHGLPMSVAKFCEHAGSCAINPGDAVRLESGETIAQWCRGCFLKFGMRVPDDVNGWDWPNGIMAPGALVKEKSTTMSNMPKHSDSFGGSINSGQSWNGFLSPNNFYLGQDVLEKSVNKVLCNGQQSNSMERHKVVHNGQQSNYMERHIVQKSFADTSQSIFPSLTGNQMLQAARESSSSLSKTALDKATDVSCCNNLREAFVMDVDGAVPSNIELRLGQPSQQSNTLGDSTLPPVRPLSFESPFDIPKSRLCEPLVHNALNPRVTDELRQNLVCAPSDISNSNGREDNSELDLVRHALRSLNAMDPAKLEQLKGDVTKSSQICTFLSHFINPTEGDMQSHVAKRTDNTVSNGEHCMPKVLGGDSQIAKFDPADFPRNMTDGLNGKLNTSGLVHSNFMDKGKWSRTLSDDCHVVAKSDTLFFNKQMADSDPFAKDVNEHCLQSSSAVHDKISSTNLHQLAVTLADASDARNCSHQFWKTPCLEGAEHLDQVLKSVRSEQGRAYCTSDTEMRRKNLKEDLITSLELRDGSSFTNRQDAAVDAARSLQSFCNHYSNDGHEKSGMAGERNCFNFSNSKQKLALCSNELGALVLPFHAHGANNQPSLRLGRIGNEDTTDSREHERCRQKDLNSYLPGNCGCAVHSTCLTRSCICVGTTSINASKHTECAGVKGPALFGKDNRILKDQRVVLSWGDGLKGHSSQWRDVPSKLTGNCISTLIERPAEELDGKEAFEDQLADTAAKGFGRMSDGTESLKEQQMSNVCSRLSPAVTEVSVGVNNADSCTMDDGDGRYALDLVIDEGSGIEKCSSSDDALESERWAETLTVLGKNASIKEWCSSTLPRKPSRDLVDEFQLKESSSLIQTGCTVQEHTNCTCQLEHGPKAEKGRRKTKWKSLGAAFPAPCISPVHDDPSDCTQHSELYIHLSKEMEKSLCDDHAAKKRCCIYTCGSSSLKRKRSALSSTKSLPRKRNLHGSEDYHREWEDDYQTQLSSDNYFNRIPKPKIAAEKKVKRDWTADLKRQFSGKDGNHVDAGKVPKYKSLGCEKNLSCHVDTHKKARPVVCGNLGIISNGKLAHGIKKPAKIISLRSILKVAKRCTVTENDVELTNACLGGNNEGCHDEVFFLKKESDNGTHKTIEENKVKPRLSSTLETMKKSFSQSAGYDELSILKKDTGAGGQKSAKLGSILHCSSIQMRQRYKETRTRSLYELTEKGKSVEKPGLSDLVGNDHYQIVKEGSCLKAFSRSALVNALRVKHHNSTKFCSRRNSKHSVQTYFLKEKSRLQIARDNQDHPVDLSLPNAKRSSIKESRSNAFVKDLDIFCCVCGSSNNDEFNRLLECSCCLIRVHQACYGVSKAPKGCWCCRPCRTKSKNIACVLCGYEGGAMTRALKSQNIVKGLLDAWKGGEEEAAYGNSVALSDAAQDHLGLLDPIIKVGASRPEELELVSLTRPMIKPFSSDVLDANSENVIVMNTYRSLRNIQVQNTITAGVLDPTITQWVHVVCGLWTAGTRCPNVNTMSTFDVSGASRPKKNLVCSICSRPGGSCIRCRLPNCSVHFHPWCAHQKGLLQSEIEGVDNDKVGFYGRCLLHATNIGCHTSDHPVDQKEESPKEKDFTCARTEGYKGRKRGEGFRRNFHLNADHSKGCLVSQEQINAWLHINGQKCIRGHVQPQASEIEHDCRKEYTRYKQSQGWRHLVVYKSGIHALGLYTSQFISRGAMVVEYVGEIVGLRVADKREIEYQSGRKVQYKSACYFFRIDKEHIIDATRKGGIARFVNHSCLPNCVAKVISVRNEKKVVFFAERDINPGEEITYDYHFNHEDEGKKIPCFCNSKNCRRSHWRQKDCSLNHKAKAVGRVLYQSRRIVTKLMYSQDMDYRNRGTPPTASQEEESERWCCH</sequence>
<evidence type="ECO:0000313" key="1">
    <source>
        <dbReference type="EMBL" id="KAJ8617555.1"/>
    </source>
</evidence>
<proteinExistence type="predicted"/>
<reference evidence="1 2" key="1">
    <citation type="journal article" date="2022" name="Hortic Res">
        <title>A haplotype resolved chromosomal level avocado genome allows analysis of novel avocado genes.</title>
        <authorList>
            <person name="Nath O."/>
            <person name="Fletcher S.J."/>
            <person name="Hayward A."/>
            <person name="Shaw L.M."/>
            <person name="Masouleh A.K."/>
            <person name="Furtado A."/>
            <person name="Henry R.J."/>
            <person name="Mitter N."/>
        </authorList>
    </citation>
    <scope>NUCLEOTIDE SEQUENCE [LARGE SCALE GENOMIC DNA]</scope>
    <source>
        <strain evidence="2">cv. Hass</strain>
    </source>
</reference>
<protein>
    <submittedName>
        <fullName evidence="1">Uncharacterized protein</fullName>
    </submittedName>
</protein>
<organism evidence="1 2">
    <name type="scientific">Persea americana</name>
    <name type="common">Avocado</name>
    <dbReference type="NCBI Taxonomy" id="3435"/>
    <lineage>
        <taxon>Eukaryota</taxon>
        <taxon>Viridiplantae</taxon>
        <taxon>Streptophyta</taxon>
        <taxon>Embryophyta</taxon>
        <taxon>Tracheophyta</taxon>
        <taxon>Spermatophyta</taxon>
        <taxon>Magnoliopsida</taxon>
        <taxon>Magnoliidae</taxon>
        <taxon>Laurales</taxon>
        <taxon>Lauraceae</taxon>
        <taxon>Persea</taxon>
    </lineage>
</organism>
<name>A0ACC2K8Y5_PERAE</name>
<dbReference type="EMBL" id="CM056812">
    <property type="protein sequence ID" value="KAJ8617555.1"/>
    <property type="molecule type" value="Genomic_DNA"/>
</dbReference>
<gene>
    <name evidence="1" type="ORF">MRB53_013741</name>
</gene>
<dbReference type="Proteomes" id="UP001234297">
    <property type="component" value="Chromosome 4"/>
</dbReference>
<evidence type="ECO:0000313" key="2">
    <source>
        <dbReference type="Proteomes" id="UP001234297"/>
    </source>
</evidence>
<keyword evidence="2" id="KW-1185">Reference proteome</keyword>